<proteinExistence type="predicted"/>
<dbReference type="EMBL" id="RQGG01000051">
    <property type="protein sequence ID" value="TGL46860.1"/>
    <property type="molecule type" value="Genomic_DNA"/>
</dbReference>
<name>A0A4R9JKS6_9LEPT</name>
<dbReference type="AlphaFoldDB" id="A0A4R9JKS6"/>
<comment type="caution">
    <text evidence="1">The sequence shown here is derived from an EMBL/GenBank/DDBJ whole genome shotgun (WGS) entry which is preliminary data.</text>
</comment>
<organism evidence="1 2">
    <name type="scientific">Leptospira kemamanensis</name>
    <dbReference type="NCBI Taxonomy" id="2484942"/>
    <lineage>
        <taxon>Bacteria</taxon>
        <taxon>Pseudomonadati</taxon>
        <taxon>Spirochaetota</taxon>
        <taxon>Spirochaetia</taxon>
        <taxon>Leptospirales</taxon>
        <taxon>Leptospiraceae</taxon>
        <taxon>Leptospira</taxon>
    </lineage>
</organism>
<dbReference type="NCBIfam" id="NF047473">
    <property type="entry name" value="lipo_LIC11755"/>
    <property type="match status" value="1"/>
</dbReference>
<evidence type="ECO:0000313" key="2">
    <source>
        <dbReference type="Proteomes" id="UP000297609"/>
    </source>
</evidence>
<evidence type="ECO:0000313" key="1">
    <source>
        <dbReference type="EMBL" id="TGL46860.1"/>
    </source>
</evidence>
<gene>
    <name evidence="1" type="ORF">EHQ59_17455</name>
</gene>
<protein>
    <recommendedName>
        <fullName evidence="3">Lamin tail domain-containing protein</fullName>
    </recommendedName>
</protein>
<keyword evidence="2" id="KW-1185">Reference proteome</keyword>
<dbReference type="Proteomes" id="UP000297609">
    <property type="component" value="Unassembled WGS sequence"/>
</dbReference>
<evidence type="ECO:0008006" key="3">
    <source>
        <dbReference type="Google" id="ProtNLM"/>
    </source>
</evidence>
<reference evidence="1" key="1">
    <citation type="journal article" date="2019" name="PLoS Negl. Trop. Dis.">
        <title>Revisiting the worldwide diversity of Leptospira species in the environment.</title>
        <authorList>
            <person name="Vincent A.T."/>
            <person name="Schiettekatte O."/>
            <person name="Bourhy P."/>
            <person name="Veyrier F.J."/>
            <person name="Picardeau M."/>
        </authorList>
    </citation>
    <scope>NUCLEOTIDE SEQUENCE [LARGE SCALE GENOMIC DNA]</scope>
    <source>
        <strain evidence="1">201702454</strain>
    </source>
</reference>
<accession>A0A4R9JKS6</accession>
<sequence length="932" mass="107658">MYFLSCHSEGKTPFYFPNGGVGESPVFRFSYGKQSEVPEKKNETSWMLYEDGVLCLFSLPFSLYQLELGAKFQICLRMEEKAYFRWKEGFASLENRKAEYPHFFEVGNDWQIRLTEFGKWQKERENTTPILEWKHQIWSTGLVSYQVFALPHPLFLQKTTEECEVVFRTNDLSESEKKSPAIVFTFSCPDTHAILESIQIQNDRWFLECQPNSPVGSEVFRHSESSYGRYLEWENPTDEILCPRAETLEWEDEGGVTQFQSDEFFKRSRLILPHGILLLSDEGKLQGIPIPKLYLSSLGTRNVIRFGETRYQDSKFSFRQGDEFFSSQTSSTSCRDQWNFWKTKENFCGNPGIPNALERIPSPESLPHCSPEQIYLTEFYPGNQTDSQFPFPGFFEFQNRGTRCDLSGLNWIFDDTIFPFSTKETILEQDALFLFVRKPWTGWGYLEKEKPFSLPQLVFQIPSFLIQTRKTKKTKTFLFPEDHFHLLRNTNSNLHSIYQNEEEFPHPREGANSILLSLGFQMSPGTHKPISKPKLGGELLEFSPFQFPFFDFGFHTNEEGVFSFRTESSQEFFLWKPKSQSIVSFTNLPSVCNGDRVVHLPDRFFSGGFPSLFFQGRDGKQMVHSFGEETLLQELSKKGVHSLHPEDPPIFFSASLHPSPNCSGYFRTPGAEKVRSLEIRKSEISGLYHTNASVDKQAVVQWGNQRFRLEGNGNSISPLFFQLDLTSFVTENQSEQIYSYFSHPNLIRPLGFLERIGPVQIEAIYPNPYEAQNEWVYLCNRSQFTEDLRMYRIEDEVSSDPLVPYQTRFPGKDPKGKQGNGFVSNESLLAPGQCAWIVDPDGKDWYLPIFHKESDLLLTVSSTQTIGNGISSGESVQLRKEENGKTYLISSFGHPESAFVFRKTVVTGEYIWLKQDREGTSLDDYETFREEN</sequence>
<dbReference type="OrthoDB" id="338098at2"/>